<evidence type="ECO:0000256" key="3">
    <source>
        <dbReference type="ARBA" id="ARBA00022679"/>
    </source>
</evidence>
<feature type="region of interest" description="Disordered" evidence="6">
    <location>
        <begin position="135"/>
        <end position="155"/>
    </location>
</feature>
<keyword evidence="4" id="KW-0479">Metal-binding</keyword>
<sequence>MNSVARQMMRKQLNCGGIRTITSFTRFNEYLSSRRQQASKSLLIQVTNLNSAQEVRTYLQSNFGPLQALYHYSIPKKGKGTSVPSPVSSQTSGDYHWLLAEFADRQAALECLSKCRHADGTLPFNSSMCWYRQSKPSKKQKHRKSHDENGDDDEFPQIFSERLEGQTSPPDYRKGKTLSEQLIILENSTKLSELGIRVRFFVASQLEQAFVNLFPRGCVLPFGSTVSGIGRQSGDLDLVLVPDSSEILAETDEHNIELSGDRTEDRLYYQSKLFTANSSNARFQAQRVMETMADVIQLFVPGCTHIQRILQARVPILRFWSEFTDLQCDLSMTNSSGVHMSELIYIMSQLEPRFPTLLFAIRSWASARKITNPVPGRQPTNFMFVLLLIYFLQKRQLLPTLDILFNNARDRDHKVTVDGIDCSFLRDREQILKHFSPQTQGESVAELLFDFFEFYSEFDFNSKGVSLVTGSSWGKPDSGPLYIQNPLERHLNVARNVSKEEVTRFKSECCSALWKLETSWNSIHHSNKPEMTSKSNNSSPTVHDLLLTPTLDSSSSSRSPGVAVQEQRFQIKELFTK</sequence>
<dbReference type="Proteomes" id="UP001642540">
    <property type="component" value="Unassembled WGS sequence"/>
</dbReference>
<dbReference type="EMBL" id="CAXLJM020000062">
    <property type="protein sequence ID" value="CAL8120407.1"/>
    <property type="molecule type" value="Genomic_DNA"/>
</dbReference>
<protein>
    <recommendedName>
        <fullName evidence="11">Poly(A) RNA polymerase, mitochondrial</fullName>
    </recommendedName>
</protein>
<evidence type="ECO:0000259" key="8">
    <source>
        <dbReference type="Pfam" id="PF22600"/>
    </source>
</evidence>
<evidence type="ECO:0000256" key="6">
    <source>
        <dbReference type="SAM" id="MobiDB-lite"/>
    </source>
</evidence>
<feature type="compositionally biased region" description="Basic residues" evidence="6">
    <location>
        <begin position="135"/>
        <end position="144"/>
    </location>
</feature>
<evidence type="ECO:0000256" key="4">
    <source>
        <dbReference type="ARBA" id="ARBA00022723"/>
    </source>
</evidence>
<evidence type="ECO:0000313" key="10">
    <source>
        <dbReference type="Proteomes" id="UP001642540"/>
    </source>
</evidence>
<evidence type="ECO:0000256" key="5">
    <source>
        <dbReference type="ARBA" id="ARBA00022842"/>
    </source>
</evidence>
<dbReference type="SUPFAM" id="SSF81631">
    <property type="entry name" value="PAP/OAS1 substrate-binding domain"/>
    <property type="match status" value="1"/>
</dbReference>
<feature type="compositionally biased region" description="Polar residues" evidence="6">
    <location>
        <begin position="527"/>
        <end position="541"/>
    </location>
</feature>
<dbReference type="Gene3D" id="1.10.1410.10">
    <property type="match status" value="1"/>
</dbReference>
<keyword evidence="10" id="KW-1185">Reference proteome</keyword>
<evidence type="ECO:0000259" key="7">
    <source>
        <dbReference type="Pfam" id="PF03828"/>
    </source>
</evidence>
<evidence type="ECO:0000313" key="9">
    <source>
        <dbReference type="EMBL" id="CAL8120407.1"/>
    </source>
</evidence>
<dbReference type="Gene3D" id="3.30.460.10">
    <property type="entry name" value="Beta Polymerase, domain 2"/>
    <property type="match status" value="1"/>
</dbReference>
<keyword evidence="3" id="KW-0808">Transferase</keyword>
<dbReference type="InterPro" id="IPR043519">
    <property type="entry name" value="NT_sf"/>
</dbReference>
<evidence type="ECO:0000256" key="1">
    <source>
        <dbReference type="ARBA" id="ARBA00001936"/>
    </source>
</evidence>
<keyword evidence="5" id="KW-0460">Magnesium</keyword>
<dbReference type="CDD" id="cd05402">
    <property type="entry name" value="NT_PAP_TUTase"/>
    <property type="match status" value="1"/>
</dbReference>
<comment type="caution">
    <text evidence="9">The sequence shown here is derived from an EMBL/GenBank/DDBJ whole genome shotgun (WGS) entry which is preliminary data.</text>
</comment>
<feature type="domain" description="PAP-associated" evidence="7">
    <location>
        <begin position="443"/>
        <end position="486"/>
    </location>
</feature>
<feature type="compositionally biased region" description="Low complexity" evidence="6">
    <location>
        <begin position="544"/>
        <end position="560"/>
    </location>
</feature>
<proteinExistence type="predicted"/>
<dbReference type="PANTHER" id="PTHR12271:SF133">
    <property type="entry name" value="POLY(A) RNA POLYMERASE, MITOCHONDRIAL"/>
    <property type="match status" value="1"/>
</dbReference>
<dbReference type="Pfam" id="PF22600">
    <property type="entry name" value="MTPAP-like_central"/>
    <property type="match status" value="1"/>
</dbReference>
<dbReference type="Pfam" id="PF03828">
    <property type="entry name" value="PAP_assoc"/>
    <property type="match status" value="1"/>
</dbReference>
<gene>
    <name evidence="9" type="ORF">ODALV1_LOCUS18974</name>
</gene>
<evidence type="ECO:0008006" key="11">
    <source>
        <dbReference type="Google" id="ProtNLM"/>
    </source>
</evidence>
<comment type="cofactor">
    <cofactor evidence="2">
        <name>Mg(2+)</name>
        <dbReference type="ChEBI" id="CHEBI:18420"/>
    </cofactor>
</comment>
<feature type="domain" description="Poly(A) RNA polymerase mitochondrial-like central palm" evidence="8">
    <location>
        <begin position="178"/>
        <end position="349"/>
    </location>
</feature>
<dbReference type="PANTHER" id="PTHR12271">
    <property type="entry name" value="POLY A POLYMERASE CID PAP -RELATED"/>
    <property type="match status" value="1"/>
</dbReference>
<dbReference type="InterPro" id="IPR002058">
    <property type="entry name" value="PAP_assoc"/>
</dbReference>
<comment type="cofactor">
    <cofactor evidence="1">
        <name>Mn(2+)</name>
        <dbReference type="ChEBI" id="CHEBI:29035"/>
    </cofactor>
</comment>
<dbReference type="SUPFAM" id="SSF81301">
    <property type="entry name" value="Nucleotidyltransferase"/>
    <property type="match status" value="1"/>
</dbReference>
<accession>A0ABP1R588</accession>
<dbReference type="InterPro" id="IPR054708">
    <property type="entry name" value="MTPAP-like_central"/>
</dbReference>
<name>A0ABP1R588_9HEXA</name>
<evidence type="ECO:0000256" key="2">
    <source>
        <dbReference type="ARBA" id="ARBA00001946"/>
    </source>
</evidence>
<organism evidence="9 10">
    <name type="scientific">Orchesella dallaii</name>
    <dbReference type="NCBI Taxonomy" id="48710"/>
    <lineage>
        <taxon>Eukaryota</taxon>
        <taxon>Metazoa</taxon>
        <taxon>Ecdysozoa</taxon>
        <taxon>Arthropoda</taxon>
        <taxon>Hexapoda</taxon>
        <taxon>Collembola</taxon>
        <taxon>Entomobryomorpha</taxon>
        <taxon>Entomobryoidea</taxon>
        <taxon>Orchesellidae</taxon>
        <taxon>Orchesellinae</taxon>
        <taxon>Orchesella</taxon>
    </lineage>
</organism>
<feature type="region of interest" description="Disordered" evidence="6">
    <location>
        <begin position="527"/>
        <end position="564"/>
    </location>
</feature>
<reference evidence="9 10" key="1">
    <citation type="submission" date="2024-08" db="EMBL/GenBank/DDBJ databases">
        <authorList>
            <person name="Cucini C."/>
            <person name="Frati F."/>
        </authorList>
    </citation>
    <scope>NUCLEOTIDE SEQUENCE [LARGE SCALE GENOMIC DNA]</scope>
</reference>